<organism evidence="1 2">
    <name type="scientific">Elysia crispata</name>
    <name type="common">lettuce slug</name>
    <dbReference type="NCBI Taxonomy" id="231223"/>
    <lineage>
        <taxon>Eukaryota</taxon>
        <taxon>Metazoa</taxon>
        <taxon>Spiralia</taxon>
        <taxon>Lophotrochozoa</taxon>
        <taxon>Mollusca</taxon>
        <taxon>Gastropoda</taxon>
        <taxon>Heterobranchia</taxon>
        <taxon>Euthyneura</taxon>
        <taxon>Panpulmonata</taxon>
        <taxon>Sacoglossa</taxon>
        <taxon>Placobranchoidea</taxon>
        <taxon>Plakobranchidae</taxon>
        <taxon>Elysia</taxon>
    </lineage>
</organism>
<evidence type="ECO:0000313" key="1">
    <source>
        <dbReference type="EMBL" id="KAK3798579.1"/>
    </source>
</evidence>
<protein>
    <submittedName>
        <fullName evidence="1">Uncharacterized protein</fullName>
    </submittedName>
</protein>
<accession>A0AAE1B2D7</accession>
<dbReference type="Proteomes" id="UP001283361">
    <property type="component" value="Unassembled WGS sequence"/>
</dbReference>
<gene>
    <name evidence="1" type="ORF">RRG08_031590</name>
</gene>
<comment type="caution">
    <text evidence="1">The sequence shown here is derived from an EMBL/GenBank/DDBJ whole genome shotgun (WGS) entry which is preliminary data.</text>
</comment>
<keyword evidence="2" id="KW-1185">Reference proteome</keyword>
<reference evidence="1" key="1">
    <citation type="journal article" date="2023" name="G3 (Bethesda)">
        <title>A reference genome for the long-term kleptoplast-retaining sea slug Elysia crispata morphotype clarki.</title>
        <authorList>
            <person name="Eastman K.E."/>
            <person name="Pendleton A.L."/>
            <person name="Shaikh M.A."/>
            <person name="Suttiyut T."/>
            <person name="Ogas R."/>
            <person name="Tomko P."/>
            <person name="Gavelis G."/>
            <person name="Widhalm J.R."/>
            <person name="Wisecaver J.H."/>
        </authorList>
    </citation>
    <scope>NUCLEOTIDE SEQUENCE</scope>
    <source>
        <strain evidence="1">ECLA1</strain>
    </source>
</reference>
<dbReference type="AlphaFoldDB" id="A0AAE1B2D7"/>
<dbReference type="EMBL" id="JAWDGP010000665">
    <property type="protein sequence ID" value="KAK3798579.1"/>
    <property type="molecule type" value="Genomic_DNA"/>
</dbReference>
<proteinExistence type="predicted"/>
<name>A0AAE1B2D7_9GAST</name>
<sequence>MSQFLTGREDVCREPSVQAVERDGPYSSYGLEMFYLHLKQAGKRLVVRSKGETTSRFNELFDIALYRVKPLTGRLYSVDSRYNQHFNIPLYRAKPSSGRLYSVPLKSTLRYPAVPSETIDGETVLSPATINTSISRCTERNRRRGDCTQSRYSQHFDIPLYRAKPFMGRLYSAPLQSTLRYPAVPGETIDGETVLSPSRFNELFDIALYRVKPLTGRLYSVDSRYNQHFNIPLYRAKPSAGRLYSVPLQSTLRYPAVPSETIDGETVLSPATINTSISRCTERNRRRGDCTQSRYSQHFDIPLYRAKPFMGRLYSAPLQSTLRYPAVPGETIHGETVLSPVTFNTSIFRCTKRNH</sequence>
<evidence type="ECO:0000313" key="2">
    <source>
        <dbReference type="Proteomes" id="UP001283361"/>
    </source>
</evidence>